<keyword evidence="3" id="KW-0614">Plasmid</keyword>
<proteinExistence type="predicted"/>
<keyword evidence="2" id="KW-0732">Signal</keyword>
<dbReference type="AlphaFoldDB" id="A0A2R4P332"/>
<evidence type="ECO:0000313" key="3">
    <source>
        <dbReference type="EMBL" id="AVX45083.1"/>
    </source>
</evidence>
<dbReference type="PROSITE" id="PS51257">
    <property type="entry name" value="PROKAR_LIPOPROTEIN"/>
    <property type="match status" value="1"/>
</dbReference>
<organism evidence="3 4">
    <name type="scientific">Campylobacter concisus</name>
    <dbReference type="NCBI Taxonomy" id="199"/>
    <lineage>
        <taxon>Bacteria</taxon>
        <taxon>Pseudomonadati</taxon>
        <taxon>Campylobacterota</taxon>
        <taxon>Epsilonproteobacteria</taxon>
        <taxon>Campylobacterales</taxon>
        <taxon>Campylobacteraceae</taxon>
        <taxon>Campylobacter</taxon>
    </lineage>
</organism>
<evidence type="ECO:0000256" key="2">
    <source>
        <dbReference type="ARBA" id="ARBA00022729"/>
    </source>
</evidence>
<dbReference type="EMBL" id="CP021643">
    <property type="protein sequence ID" value="AVX45083.1"/>
    <property type="molecule type" value="Genomic_DNA"/>
</dbReference>
<accession>A0A2R4P332</accession>
<dbReference type="RefSeq" id="WP_103592882.1">
    <property type="nucleotide sequence ID" value="NZ_CABPUK010000006.1"/>
</dbReference>
<dbReference type="Pfam" id="PF08139">
    <property type="entry name" value="LPAM_1"/>
    <property type="match status" value="1"/>
</dbReference>
<dbReference type="InterPro" id="IPR012640">
    <property type="entry name" value="Membr_lipoprot_lipid_attach_CS"/>
</dbReference>
<geneLocation type="plasmid" evidence="4">
    <name>picon</name>
</geneLocation>
<name>A0A2R4P332_9BACT</name>
<sequence length="115" mass="13065">MKKRIFLIAGAILLLTGCSPKTYEQNMVYGKGINSGYMFDNIDRDRELIHKIERGNADFFSQKLRYGENKIAEILTAKKNFQAKGGALEEQELPAKQGLKNNVFGDIARDFKYAK</sequence>
<evidence type="ECO:0000313" key="4">
    <source>
        <dbReference type="Proteomes" id="UP000241854"/>
    </source>
</evidence>
<protein>
    <recommendedName>
        <fullName evidence="1">Type IV secretion system putative lipoprotein virB7</fullName>
    </recommendedName>
</protein>
<gene>
    <name evidence="3" type="ORF">CCS77_2077</name>
</gene>
<evidence type="ECO:0000256" key="1">
    <source>
        <dbReference type="ARBA" id="ARBA00017922"/>
    </source>
</evidence>
<dbReference type="Proteomes" id="UP000241854">
    <property type="component" value="Plasmid pICON"/>
</dbReference>
<reference evidence="3 4" key="1">
    <citation type="journal article" date="2018" name="Emerg. Microbes Infect.">
        <title>Genomic analysis of oral Campylobacter concisus strains identified a potential bacterial molecular marker associated with active Crohn's disease.</title>
        <authorList>
            <person name="Liu F."/>
            <person name="Ma R."/>
            <person name="Tay C.Y.A."/>
            <person name="Octavia S."/>
            <person name="Lan R."/>
            <person name="Chung H.K.L."/>
            <person name="Riordan S.M."/>
            <person name="Grimm M.C."/>
            <person name="Leong R.W."/>
            <person name="Tanaka M.M."/>
            <person name="Connor S."/>
            <person name="Zhang L."/>
        </authorList>
    </citation>
    <scope>NUCLEOTIDE SEQUENCE [LARGE SCALE GENOMIC DNA]</scope>
    <source>
        <strain evidence="3 4">P2CDO4</strain>
        <plasmid evidence="3">pICON</plasmid>
    </source>
</reference>